<accession>A0ACD4VQR4</accession>
<evidence type="ECO:0000313" key="1">
    <source>
        <dbReference type="EMBL" id="WOB79456.1"/>
    </source>
</evidence>
<evidence type="ECO:0000313" key="2">
    <source>
        <dbReference type="Proteomes" id="UP001302493"/>
    </source>
</evidence>
<organism evidence="1 2">
    <name type="scientific">Brevundimonas nasdae</name>
    <dbReference type="NCBI Taxonomy" id="172043"/>
    <lineage>
        <taxon>Bacteria</taxon>
        <taxon>Pseudomonadati</taxon>
        <taxon>Pseudomonadota</taxon>
        <taxon>Alphaproteobacteria</taxon>
        <taxon>Caulobacterales</taxon>
        <taxon>Caulobacteraceae</taxon>
        <taxon>Brevundimonas</taxon>
    </lineage>
</organism>
<sequence>MRGRLFAPVDKPDYRRYFESQSYIFFIETARLWPSSQRPRPKLDLAPTSVSLPFDFAVMLAALVLLGLLVFVIVCRKCGKSPYVLIRFNIDGRERTEYAVPWTEAVCSRSGHDFRARPIS</sequence>
<gene>
    <name evidence="1" type="ORF">PZA08_04620</name>
</gene>
<protein>
    <submittedName>
        <fullName evidence="1">Uncharacterized protein</fullName>
    </submittedName>
</protein>
<dbReference type="Proteomes" id="UP001302493">
    <property type="component" value="Chromosome"/>
</dbReference>
<keyword evidence="2" id="KW-1185">Reference proteome</keyword>
<reference evidence="1" key="1">
    <citation type="submission" date="2023-03" db="EMBL/GenBank/DDBJ databases">
        <title>Genome sequence of Brevundimonas nasdae SJTX8.</title>
        <authorList>
            <person name="Liang R."/>
        </authorList>
    </citation>
    <scope>NUCLEOTIDE SEQUENCE</scope>
    <source>
        <strain evidence="1">X8</strain>
    </source>
</reference>
<proteinExistence type="predicted"/>
<name>A0ACD4VQR4_9CAUL</name>
<dbReference type="EMBL" id="CP119180">
    <property type="protein sequence ID" value="WOB79456.1"/>
    <property type="molecule type" value="Genomic_DNA"/>
</dbReference>